<feature type="chain" id="PRO_5012882635" description="Bulb-type lectin domain-containing protein" evidence="1">
    <location>
        <begin position="20"/>
        <end position="135"/>
    </location>
</feature>
<dbReference type="Gene3D" id="2.90.10.10">
    <property type="entry name" value="Bulb-type lectin domain"/>
    <property type="match status" value="1"/>
</dbReference>
<dbReference type="KEGG" id="saqi:AXG55_07055"/>
<dbReference type="STRING" id="1915309.AXG55_07055"/>
<reference evidence="3 4" key="1">
    <citation type="submission" date="2016-10" db="EMBL/GenBank/DDBJ databases">
        <title>Silvanigrella aquatica sp. nov., isolated from a freshwater lake located in the Black Forest, Germany, description of Silvanigrellaceae fam. nov., Silvanigrellales ord. nov., reclassification of the order Bdellovibrionales in the class Oligoflexia, reclassification of the families Bacteriovoracaceae and Halobacteriovoraceae in the new order Bacteriovoracales ord. nov., and reclassification of the family Pseudobacteriovoracaceae in the order Oligoflexiales.</title>
        <authorList>
            <person name="Hahn M.W."/>
            <person name="Schmidt J."/>
            <person name="Koll U."/>
            <person name="Rohde M."/>
            <person name="Verbag S."/>
            <person name="Pitt A."/>
            <person name="Nakai R."/>
            <person name="Naganuma T."/>
            <person name="Lang E."/>
        </authorList>
    </citation>
    <scope>NUCLEOTIDE SEQUENCE [LARGE SCALE GENOMIC DNA]</scope>
    <source>
        <strain evidence="3 4">MWH-Nonnen-W8red</strain>
    </source>
</reference>
<evidence type="ECO:0000256" key="1">
    <source>
        <dbReference type="SAM" id="SignalP"/>
    </source>
</evidence>
<feature type="signal peptide" evidence="1">
    <location>
        <begin position="1"/>
        <end position="19"/>
    </location>
</feature>
<dbReference type="RefSeq" id="WP_148697415.1">
    <property type="nucleotide sequence ID" value="NZ_CP017834.1"/>
</dbReference>
<keyword evidence="1" id="KW-0732">Signal</keyword>
<evidence type="ECO:0000313" key="3">
    <source>
        <dbReference type="EMBL" id="APJ03675.1"/>
    </source>
</evidence>
<dbReference type="SUPFAM" id="SSF51110">
    <property type="entry name" value="alpha-D-mannose-specific plant lectins"/>
    <property type="match status" value="1"/>
</dbReference>
<name>A0A1L4D0E7_9BACT</name>
<organism evidence="3 4">
    <name type="scientific">Silvanigrella aquatica</name>
    <dbReference type="NCBI Taxonomy" id="1915309"/>
    <lineage>
        <taxon>Bacteria</taxon>
        <taxon>Pseudomonadati</taxon>
        <taxon>Bdellovibrionota</taxon>
        <taxon>Oligoflexia</taxon>
        <taxon>Silvanigrellales</taxon>
        <taxon>Silvanigrellaceae</taxon>
        <taxon>Silvanigrella</taxon>
    </lineage>
</organism>
<dbReference type="PROSITE" id="PS50927">
    <property type="entry name" value="BULB_LECTIN"/>
    <property type="match status" value="1"/>
</dbReference>
<dbReference type="EMBL" id="CP017834">
    <property type="protein sequence ID" value="APJ03675.1"/>
    <property type="molecule type" value="Genomic_DNA"/>
</dbReference>
<sequence>MKRLAMLSVIFAVPFIAEAKSILEPGETLTAGRVLQSPNGCFTLGFRDQGNLVLVNKSGTVIWSSGTFNSNATQLYINYGGDLKLLNSAGNPINWDTKTSGAYGFLRLQNDGNLVIYNDSFVPLWHIGTYNASCG</sequence>
<dbReference type="InterPro" id="IPR036426">
    <property type="entry name" value="Bulb-type_lectin_dom_sf"/>
</dbReference>
<evidence type="ECO:0000259" key="2">
    <source>
        <dbReference type="PROSITE" id="PS50927"/>
    </source>
</evidence>
<evidence type="ECO:0000313" key="4">
    <source>
        <dbReference type="Proteomes" id="UP000184731"/>
    </source>
</evidence>
<protein>
    <recommendedName>
        <fullName evidence="2">Bulb-type lectin domain-containing protein</fullName>
    </recommendedName>
</protein>
<dbReference type="InterPro" id="IPR001480">
    <property type="entry name" value="Bulb-type_lectin_dom"/>
</dbReference>
<dbReference type="OrthoDB" id="8443920at2"/>
<gene>
    <name evidence="3" type="ORF">AXG55_07055</name>
</gene>
<accession>A0A1L4D0E7</accession>
<dbReference type="Proteomes" id="UP000184731">
    <property type="component" value="Chromosome"/>
</dbReference>
<dbReference type="AlphaFoldDB" id="A0A1L4D0E7"/>
<proteinExistence type="predicted"/>
<keyword evidence="4" id="KW-1185">Reference proteome</keyword>
<dbReference type="SMART" id="SM00108">
    <property type="entry name" value="B_lectin"/>
    <property type="match status" value="1"/>
</dbReference>
<feature type="domain" description="Bulb-type lectin" evidence="2">
    <location>
        <begin position="20"/>
        <end position="129"/>
    </location>
</feature>